<dbReference type="InterPro" id="IPR007055">
    <property type="entry name" value="BON_dom"/>
</dbReference>
<reference evidence="4" key="1">
    <citation type="submission" date="2016-10" db="EMBL/GenBank/DDBJ databases">
        <authorList>
            <person name="Varghese N."/>
            <person name="Submissions S."/>
        </authorList>
    </citation>
    <scope>NUCLEOTIDE SEQUENCE [LARGE SCALE GENOMIC DNA]</scope>
    <source>
        <strain evidence="4">DSM 26348</strain>
    </source>
</reference>
<feature type="transmembrane region" description="Helical" evidence="1">
    <location>
        <begin position="120"/>
        <end position="145"/>
    </location>
</feature>
<keyword evidence="1" id="KW-1133">Transmembrane helix</keyword>
<evidence type="ECO:0000313" key="4">
    <source>
        <dbReference type="Proteomes" id="UP000199518"/>
    </source>
</evidence>
<dbReference type="AlphaFoldDB" id="A0A1I3JUB3"/>
<keyword evidence="1" id="KW-0472">Membrane</keyword>
<protein>
    <submittedName>
        <fullName evidence="3">BON domain-containing protein</fullName>
    </submittedName>
</protein>
<feature type="domain" description="BON" evidence="2">
    <location>
        <begin position="39"/>
        <end position="107"/>
    </location>
</feature>
<sequence length="267" mass="28554">MNPVLSLPNLLTLQMSEVQPLLSVRTVGESTSACLPEISDADLRAQVVEQLGHLSQFFPIWVHVRVEGGQVDLRGGVSSLEERGRILESVMALEGVKGIRDHLQLGIRSSADFDDGDPSALLASLFQIGVVWAAVAIAVTAWWMWPRASLIAAQPQPVPAIVEFGGMPATGAVLTLHPLDASASSAVLPQGLVGRDGSVEWTTYQPGDGLPPGRYLVTAQWNPTLVVNGQSQPSPNLLSDALSRPATSPLRLHVSSDQQTPWKIDLK</sequence>
<dbReference type="Proteomes" id="UP000199518">
    <property type="component" value="Unassembled WGS sequence"/>
</dbReference>
<gene>
    <name evidence="3" type="ORF">SAMN05421753_11116</name>
</gene>
<organism evidence="3 4">
    <name type="scientific">Planctomicrobium piriforme</name>
    <dbReference type="NCBI Taxonomy" id="1576369"/>
    <lineage>
        <taxon>Bacteria</taxon>
        <taxon>Pseudomonadati</taxon>
        <taxon>Planctomycetota</taxon>
        <taxon>Planctomycetia</taxon>
        <taxon>Planctomycetales</taxon>
        <taxon>Planctomycetaceae</taxon>
        <taxon>Planctomicrobium</taxon>
    </lineage>
</organism>
<dbReference type="EMBL" id="FOQD01000011">
    <property type="protein sequence ID" value="SFI63857.1"/>
    <property type="molecule type" value="Genomic_DNA"/>
</dbReference>
<keyword evidence="4" id="KW-1185">Reference proteome</keyword>
<dbReference type="Gene3D" id="3.30.1340.30">
    <property type="match status" value="1"/>
</dbReference>
<dbReference type="STRING" id="1576369.SAMN05421753_11116"/>
<proteinExistence type="predicted"/>
<dbReference type="Pfam" id="PF04972">
    <property type="entry name" value="BON"/>
    <property type="match status" value="1"/>
</dbReference>
<evidence type="ECO:0000313" key="3">
    <source>
        <dbReference type="EMBL" id="SFI63857.1"/>
    </source>
</evidence>
<evidence type="ECO:0000256" key="1">
    <source>
        <dbReference type="SAM" id="Phobius"/>
    </source>
</evidence>
<keyword evidence="1" id="KW-0812">Transmembrane</keyword>
<accession>A0A1I3JUB3</accession>
<dbReference type="OrthoDB" id="285633at2"/>
<name>A0A1I3JUB3_9PLAN</name>
<dbReference type="PROSITE" id="PS50914">
    <property type="entry name" value="BON"/>
    <property type="match status" value="1"/>
</dbReference>
<evidence type="ECO:0000259" key="2">
    <source>
        <dbReference type="PROSITE" id="PS50914"/>
    </source>
</evidence>